<accession>A0A0C9WHW5</accession>
<keyword evidence="2" id="KW-1185">Reference proteome</keyword>
<sequence>MPLKGDRGAPTFNPDRPSELSRFFRQLEALFLRSGITSDEEKKDYVISYVDASLADLW</sequence>
<evidence type="ECO:0000313" key="2">
    <source>
        <dbReference type="Proteomes" id="UP000054477"/>
    </source>
</evidence>
<organism evidence="1 2">
    <name type="scientific">Laccaria amethystina LaAM-08-1</name>
    <dbReference type="NCBI Taxonomy" id="1095629"/>
    <lineage>
        <taxon>Eukaryota</taxon>
        <taxon>Fungi</taxon>
        <taxon>Dikarya</taxon>
        <taxon>Basidiomycota</taxon>
        <taxon>Agaricomycotina</taxon>
        <taxon>Agaricomycetes</taxon>
        <taxon>Agaricomycetidae</taxon>
        <taxon>Agaricales</taxon>
        <taxon>Agaricineae</taxon>
        <taxon>Hydnangiaceae</taxon>
        <taxon>Laccaria</taxon>
    </lineage>
</organism>
<dbReference type="AlphaFoldDB" id="A0A0C9WHW5"/>
<name>A0A0C9WHW5_9AGAR</name>
<dbReference type="HOGENOM" id="CLU_2984531_0_0_1"/>
<dbReference type="STRING" id="1095629.A0A0C9WHW5"/>
<gene>
    <name evidence="1" type="ORF">K443DRAFT_68365</name>
</gene>
<dbReference type="Proteomes" id="UP000054477">
    <property type="component" value="Unassembled WGS sequence"/>
</dbReference>
<feature type="non-terminal residue" evidence="1">
    <location>
        <position position="58"/>
    </location>
</feature>
<proteinExistence type="predicted"/>
<reference evidence="2" key="2">
    <citation type="submission" date="2015-01" db="EMBL/GenBank/DDBJ databases">
        <title>Evolutionary Origins and Diversification of the Mycorrhizal Mutualists.</title>
        <authorList>
            <consortium name="DOE Joint Genome Institute"/>
            <consortium name="Mycorrhizal Genomics Consortium"/>
            <person name="Kohler A."/>
            <person name="Kuo A."/>
            <person name="Nagy L.G."/>
            <person name="Floudas D."/>
            <person name="Copeland A."/>
            <person name="Barry K.W."/>
            <person name="Cichocki N."/>
            <person name="Veneault-Fourrey C."/>
            <person name="LaButti K."/>
            <person name="Lindquist E.A."/>
            <person name="Lipzen A."/>
            <person name="Lundell T."/>
            <person name="Morin E."/>
            <person name="Murat C."/>
            <person name="Riley R."/>
            <person name="Ohm R."/>
            <person name="Sun H."/>
            <person name="Tunlid A."/>
            <person name="Henrissat B."/>
            <person name="Grigoriev I.V."/>
            <person name="Hibbett D.S."/>
            <person name="Martin F."/>
        </authorList>
    </citation>
    <scope>NUCLEOTIDE SEQUENCE [LARGE SCALE GENOMIC DNA]</scope>
    <source>
        <strain evidence="2">LaAM-08-1</strain>
    </source>
</reference>
<protein>
    <submittedName>
        <fullName evidence="1">Uncharacterized protein</fullName>
    </submittedName>
</protein>
<dbReference type="EMBL" id="KN838956">
    <property type="protein sequence ID" value="KIJ91904.1"/>
    <property type="molecule type" value="Genomic_DNA"/>
</dbReference>
<evidence type="ECO:0000313" key="1">
    <source>
        <dbReference type="EMBL" id="KIJ91904.1"/>
    </source>
</evidence>
<dbReference type="OrthoDB" id="3260546at2759"/>
<reference evidence="1 2" key="1">
    <citation type="submission" date="2014-04" db="EMBL/GenBank/DDBJ databases">
        <authorList>
            <consortium name="DOE Joint Genome Institute"/>
            <person name="Kuo A."/>
            <person name="Kohler A."/>
            <person name="Nagy L.G."/>
            <person name="Floudas D."/>
            <person name="Copeland A."/>
            <person name="Barry K.W."/>
            <person name="Cichocki N."/>
            <person name="Veneault-Fourrey C."/>
            <person name="LaButti K."/>
            <person name="Lindquist E.A."/>
            <person name="Lipzen A."/>
            <person name="Lundell T."/>
            <person name="Morin E."/>
            <person name="Murat C."/>
            <person name="Sun H."/>
            <person name="Tunlid A."/>
            <person name="Henrissat B."/>
            <person name="Grigoriev I.V."/>
            <person name="Hibbett D.S."/>
            <person name="Martin F."/>
            <person name="Nordberg H.P."/>
            <person name="Cantor M.N."/>
            <person name="Hua S.X."/>
        </authorList>
    </citation>
    <scope>NUCLEOTIDE SEQUENCE [LARGE SCALE GENOMIC DNA]</scope>
    <source>
        <strain evidence="1 2">LaAM-08-1</strain>
    </source>
</reference>